<dbReference type="InterPro" id="IPR003593">
    <property type="entry name" value="AAA+_ATPase"/>
</dbReference>
<dbReference type="GO" id="GO:0016887">
    <property type="term" value="F:ATP hydrolysis activity"/>
    <property type="evidence" value="ECO:0007669"/>
    <property type="project" value="InterPro"/>
</dbReference>
<dbReference type="SUPFAM" id="SSF52540">
    <property type="entry name" value="P-loop containing nucleoside triphosphate hydrolases"/>
    <property type="match status" value="1"/>
</dbReference>
<dbReference type="CDD" id="cd03259">
    <property type="entry name" value="ABC_Carb_Solutes_like"/>
    <property type="match status" value="1"/>
</dbReference>
<dbReference type="EC" id="7.3.2.6" evidence="13"/>
<keyword evidence="2" id="KW-0813">Transport</keyword>
<evidence type="ECO:0000256" key="4">
    <source>
        <dbReference type="ARBA" id="ARBA00022496"/>
    </source>
</evidence>
<dbReference type="RefSeq" id="WP_185193074.1">
    <property type="nucleotide sequence ID" value="NZ_JACKXD010000003.1"/>
</dbReference>
<dbReference type="PROSITE" id="PS50893">
    <property type="entry name" value="ABC_TRANSPORTER_2"/>
    <property type="match status" value="1"/>
</dbReference>
<dbReference type="AlphaFoldDB" id="A0A7J9SJ25"/>
<comment type="function">
    <text evidence="16">Part of the ABC transporter complex WtpABC involved in molybdate/tungstate import. Responsible for energy coupling to the transport system.</text>
</comment>
<dbReference type="InterPro" id="IPR015853">
    <property type="entry name" value="ABC_transpr_FbpC"/>
</dbReference>
<keyword evidence="8" id="KW-0408">Iron</keyword>
<evidence type="ECO:0000256" key="11">
    <source>
        <dbReference type="ARBA" id="ARBA00038307"/>
    </source>
</evidence>
<evidence type="ECO:0000256" key="10">
    <source>
        <dbReference type="ARBA" id="ARBA00023136"/>
    </source>
</evidence>
<dbReference type="GO" id="GO:0015408">
    <property type="term" value="F:ABC-type ferric iron transporter activity"/>
    <property type="evidence" value="ECO:0007669"/>
    <property type="project" value="InterPro"/>
</dbReference>
<dbReference type="SMART" id="SM00382">
    <property type="entry name" value="AAA"/>
    <property type="match status" value="1"/>
</dbReference>
<keyword evidence="5" id="KW-0500">Molybdenum</keyword>
<comment type="subcellular location">
    <subcellularLocation>
        <location evidence="1">Cell membrane</location>
        <topology evidence="1">Peripheral membrane protein</topology>
    </subcellularLocation>
</comment>
<keyword evidence="10" id="KW-0472">Membrane</keyword>
<dbReference type="GO" id="GO:0043190">
    <property type="term" value="C:ATP-binding cassette (ABC) transporter complex"/>
    <property type="evidence" value="ECO:0007669"/>
    <property type="project" value="InterPro"/>
</dbReference>
<dbReference type="InterPro" id="IPR050093">
    <property type="entry name" value="ABC_SmlMolc_Importer"/>
</dbReference>
<evidence type="ECO:0000256" key="14">
    <source>
        <dbReference type="ARBA" id="ARBA00041133"/>
    </source>
</evidence>
<sequence length="376" mass="41703">MSEIELEDISKSYGDLQAVDGVDLSVRDGELLCLLGPSGCGKSTTMRMISGLETPTAGEVYIGGDNVTDQAAYDRDTSMVFQNWALFPYKSVLENVAFGLKMRGDGSEERQQEAREMLERVHMDGYEEYSPTDLSGGQKQRVALARSLAVDPDVLLLDEPLSNLDKRLREEMEIELKDIHEEFDKTFVYVTHNQDEAFTLADRIGIMNDGRLVQVGEPSEVYRNPTNRFVEEFLGDTNFVAGEVTEAAADYARLATDFGARIRIPPFEAVEPGVSFTVSLRPEFMRIQRSDEADTSEAQTARADGTGGDTVTGTVENNIYRGSMIRYVVDVGGEQLFVEQSVMDQTGIEEGEQVELGWNTDDILVFHPDGSRVRGA</sequence>
<keyword evidence="6" id="KW-0547">Nucleotide-binding</keyword>
<keyword evidence="20" id="KW-1185">Reference proteome</keyword>
<dbReference type="InterPro" id="IPR027417">
    <property type="entry name" value="P-loop_NTPase"/>
</dbReference>
<dbReference type="Proteomes" id="UP000546257">
    <property type="component" value="Unassembled WGS sequence"/>
</dbReference>
<evidence type="ECO:0000256" key="8">
    <source>
        <dbReference type="ARBA" id="ARBA00023004"/>
    </source>
</evidence>
<keyword evidence="4" id="KW-0410">Iron transport</keyword>
<evidence type="ECO:0000256" key="13">
    <source>
        <dbReference type="ARBA" id="ARBA00039025"/>
    </source>
</evidence>
<dbReference type="InterPro" id="IPR013611">
    <property type="entry name" value="Transp-assoc_OB_typ2"/>
</dbReference>
<protein>
    <recommendedName>
        <fullName evidence="14">Molybdate/tungstate import ATP-binding protein WtpC</fullName>
        <ecNumber evidence="13">7.3.2.6</ecNumber>
    </recommendedName>
</protein>
<proteinExistence type="inferred from homology"/>
<feature type="region of interest" description="Disordered" evidence="17">
    <location>
        <begin position="289"/>
        <end position="310"/>
    </location>
</feature>
<reference evidence="19 20" key="1">
    <citation type="submission" date="2020-08" db="EMBL/GenBank/DDBJ databases">
        <authorList>
            <person name="Seo M.-J."/>
        </authorList>
    </citation>
    <scope>NUCLEOTIDE SEQUENCE [LARGE SCALE GENOMIC DNA]</scope>
    <source>
        <strain evidence="19 20">MBLA0160</strain>
    </source>
</reference>
<evidence type="ECO:0000256" key="9">
    <source>
        <dbReference type="ARBA" id="ARBA00023065"/>
    </source>
</evidence>
<comment type="catalytic activity">
    <reaction evidence="15">
        <text>tungstate(in) + ATP + H2O = tungstate(out) + ADP + phosphate + H(+)</text>
        <dbReference type="Rhea" id="RHEA:35027"/>
        <dbReference type="ChEBI" id="CHEBI:15377"/>
        <dbReference type="ChEBI" id="CHEBI:15378"/>
        <dbReference type="ChEBI" id="CHEBI:30616"/>
        <dbReference type="ChEBI" id="CHEBI:43474"/>
        <dbReference type="ChEBI" id="CHEBI:46502"/>
        <dbReference type="ChEBI" id="CHEBI:456216"/>
        <dbReference type="EC" id="7.3.2.6"/>
    </reaction>
</comment>
<evidence type="ECO:0000256" key="2">
    <source>
        <dbReference type="ARBA" id="ARBA00022448"/>
    </source>
</evidence>
<evidence type="ECO:0000256" key="12">
    <source>
        <dbReference type="ARBA" id="ARBA00038781"/>
    </source>
</evidence>
<evidence type="ECO:0000256" key="3">
    <source>
        <dbReference type="ARBA" id="ARBA00022475"/>
    </source>
</evidence>
<dbReference type="Pfam" id="PF08402">
    <property type="entry name" value="TOBE_2"/>
    <property type="match status" value="1"/>
</dbReference>
<organism evidence="19 20">
    <name type="scientific">Halobellus ruber</name>
    <dbReference type="NCBI Taxonomy" id="2761102"/>
    <lineage>
        <taxon>Archaea</taxon>
        <taxon>Methanobacteriati</taxon>
        <taxon>Methanobacteriota</taxon>
        <taxon>Stenosarchaea group</taxon>
        <taxon>Halobacteria</taxon>
        <taxon>Halobacteriales</taxon>
        <taxon>Haloferacaceae</taxon>
        <taxon>Halobellus</taxon>
    </lineage>
</organism>
<evidence type="ECO:0000259" key="18">
    <source>
        <dbReference type="PROSITE" id="PS50893"/>
    </source>
</evidence>
<keyword evidence="7 19" id="KW-0067">ATP-binding</keyword>
<evidence type="ECO:0000256" key="6">
    <source>
        <dbReference type="ARBA" id="ARBA00022741"/>
    </source>
</evidence>
<keyword evidence="3" id="KW-1003">Cell membrane</keyword>
<evidence type="ECO:0000256" key="1">
    <source>
        <dbReference type="ARBA" id="ARBA00004202"/>
    </source>
</evidence>
<accession>A0A7J9SJ25</accession>
<comment type="caution">
    <text evidence="19">The sequence shown here is derived from an EMBL/GenBank/DDBJ whole genome shotgun (WGS) entry which is preliminary data.</text>
</comment>
<keyword evidence="9" id="KW-0406">Ion transport</keyword>
<dbReference type="InterPro" id="IPR003439">
    <property type="entry name" value="ABC_transporter-like_ATP-bd"/>
</dbReference>
<evidence type="ECO:0000256" key="5">
    <source>
        <dbReference type="ARBA" id="ARBA00022505"/>
    </source>
</evidence>
<dbReference type="SUPFAM" id="SSF50331">
    <property type="entry name" value="MOP-like"/>
    <property type="match status" value="1"/>
</dbReference>
<dbReference type="FunFam" id="3.40.50.300:FF:000425">
    <property type="entry name" value="Probable ABC transporter, ATP-binding subunit"/>
    <property type="match status" value="1"/>
</dbReference>
<evidence type="ECO:0000313" key="20">
    <source>
        <dbReference type="Proteomes" id="UP000546257"/>
    </source>
</evidence>
<dbReference type="PANTHER" id="PTHR42781:SF4">
    <property type="entry name" value="SPERMIDINE_PUTRESCINE IMPORT ATP-BINDING PROTEIN POTA"/>
    <property type="match status" value="1"/>
</dbReference>
<dbReference type="InterPro" id="IPR008995">
    <property type="entry name" value="Mo/tungstate-bd_C_term_dom"/>
</dbReference>
<feature type="domain" description="ABC transporter" evidence="18">
    <location>
        <begin position="4"/>
        <end position="234"/>
    </location>
</feature>
<dbReference type="GO" id="GO:0005524">
    <property type="term" value="F:ATP binding"/>
    <property type="evidence" value="ECO:0007669"/>
    <property type="project" value="UniProtKB-KW"/>
</dbReference>
<dbReference type="Pfam" id="PF00005">
    <property type="entry name" value="ABC_tran"/>
    <property type="match status" value="1"/>
</dbReference>
<evidence type="ECO:0000256" key="7">
    <source>
        <dbReference type="ARBA" id="ARBA00022840"/>
    </source>
</evidence>
<evidence type="ECO:0000313" key="19">
    <source>
        <dbReference type="EMBL" id="MBB6646718.1"/>
    </source>
</evidence>
<dbReference type="InterPro" id="IPR017871">
    <property type="entry name" value="ABC_transporter-like_CS"/>
</dbReference>
<dbReference type="Gene3D" id="2.40.50.100">
    <property type="match status" value="1"/>
</dbReference>
<evidence type="ECO:0000256" key="17">
    <source>
        <dbReference type="SAM" id="MobiDB-lite"/>
    </source>
</evidence>
<dbReference type="PANTHER" id="PTHR42781">
    <property type="entry name" value="SPERMIDINE/PUTRESCINE IMPORT ATP-BINDING PROTEIN POTA"/>
    <property type="match status" value="1"/>
</dbReference>
<dbReference type="EMBL" id="JACKXD010000003">
    <property type="protein sequence ID" value="MBB6646718.1"/>
    <property type="molecule type" value="Genomic_DNA"/>
</dbReference>
<dbReference type="Gene3D" id="3.40.50.300">
    <property type="entry name" value="P-loop containing nucleotide triphosphate hydrolases"/>
    <property type="match status" value="1"/>
</dbReference>
<gene>
    <name evidence="19" type="ORF">H5V44_10550</name>
</gene>
<name>A0A7J9SJ25_9EURY</name>
<dbReference type="GO" id="GO:1901238">
    <property type="term" value="F:ABC-type tungstate transporter activity"/>
    <property type="evidence" value="ECO:0007669"/>
    <property type="project" value="UniProtKB-EC"/>
</dbReference>
<dbReference type="PROSITE" id="PS00211">
    <property type="entry name" value="ABC_TRANSPORTER_1"/>
    <property type="match status" value="1"/>
</dbReference>
<evidence type="ECO:0000256" key="15">
    <source>
        <dbReference type="ARBA" id="ARBA00047936"/>
    </source>
</evidence>
<evidence type="ECO:0000256" key="16">
    <source>
        <dbReference type="ARBA" id="ARBA00057369"/>
    </source>
</evidence>
<comment type="similarity">
    <text evidence="11">Belongs to the ABC transporter superfamily. Sulfate/tungstate importer (TC 3.A.1.6) family.</text>
</comment>
<comment type="subunit">
    <text evidence="12">The complex is composed of two ATP-binding proteins (WtpC), two transmembrane proteins (WtpB) and a solute-binding protein (WtpA).</text>
</comment>